<sequence length="137" mass="15361">MTGPLLILNRGGTLHGPWAWRNEPNPTWAEVLATNPRRFPDRIDAEFDLPARDRPPASAPRVLTYRVIAAVAALHALTPEPRVATYLGDGRWHLGREHRQPAAIFEQETGQEWRFDKTTSISLPATYRANGRSSTAK</sequence>
<accession>A0A7J5UTH8</accession>
<reference evidence="2 3" key="1">
    <citation type="submission" date="2019-10" db="EMBL/GenBank/DDBJ databases">
        <title>Georgenia wutianyii sp. nov. and Georgenia yuyongxinii sp. nov. isolated from plateau pika (Ochotona curzoniae) in the Qinghai-Tibet plateau of China.</title>
        <authorList>
            <person name="Tian Z."/>
        </authorList>
    </citation>
    <scope>NUCLEOTIDE SEQUENCE [LARGE SCALE GENOMIC DNA]</scope>
    <source>
        <strain evidence="2 3">DSM 21501</strain>
    </source>
</reference>
<evidence type="ECO:0000313" key="2">
    <source>
        <dbReference type="EMBL" id="KAE8765593.1"/>
    </source>
</evidence>
<dbReference type="Pfam" id="PF22553">
    <property type="entry name" value="TY-Chap2"/>
    <property type="match status" value="1"/>
</dbReference>
<name>A0A7J5UTH8_9MICO</name>
<proteinExistence type="predicted"/>
<comment type="caution">
    <text evidence="2">The sequence shown here is derived from an EMBL/GenBank/DDBJ whole genome shotgun (WGS) entry which is preliminary data.</text>
</comment>
<gene>
    <name evidence="2" type="ORF">GB883_02790</name>
</gene>
<dbReference type="RefSeq" id="WP_152203119.1">
    <property type="nucleotide sequence ID" value="NZ_VUKF01000022.1"/>
</dbReference>
<evidence type="ECO:0000313" key="3">
    <source>
        <dbReference type="Proteomes" id="UP000451860"/>
    </source>
</evidence>
<dbReference type="InterPro" id="IPR054445">
    <property type="entry name" value="T3SS_chaperone_dom"/>
</dbReference>
<dbReference type="AlphaFoldDB" id="A0A7J5UTH8"/>
<keyword evidence="3" id="KW-1185">Reference proteome</keyword>
<organism evidence="2 3">
    <name type="scientific">Georgenia thermotolerans</name>
    <dbReference type="NCBI Taxonomy" id="527326"/>
    <lineage>
        <taxon>Bacteria</taxon>
        <taxon>Bacillati</taxon>
        <taxon>Actinomycetota</taxon>
        <taxon>Actinomycetes</taxon>
        <taxon>Micrococcales</taxon>
        <taxon>Bogoriellaceae</taxon>
        <taxon>Georgenia</taxon>
    </lineage>
</organism>
<feature type="domain" description="T3SS peptide-binding chaperone" evidence="1">
    <location>
        <begin position="4"/>
        <end position="77"/>
    </location>
</feature>
<evidence type="ECO:0000259" key="1">
    <source>
        <dbReference type="Pfam" id="PF22553"/>
    </source>
</evidence>
<dbReference type="Proteomes" id="UP000451860">
    <property type="component" value="Unassembled WGS sequence"/>
</dbReference>
<dbReference type="EMBL" id="WHJE01000007">
    <property type="protein sequence ID" value="KAE8765593.1"/>
    <property type="molecule type" value="Genomic_DNA"/>
</dbReference>
<protein>
    <recommendedName>
        <fullName evidence="1">T3SS peptide-binding chaperone domain-containing protein</fullName>
    </recommendedName>
</protein>